<feature type="chain" id="PRO_5043927556" description="Gingipain domain-containing protein" evidence="1">
    <location>
        <begin position="24"/>
        <end position="479"/>
    </location>
</feature>
<protein>
    <recommendedName>
        <fullName evidence="3">Gingipain domain-containing protein</fullName>
    </recommendedName>
</protein>
<feature type="signal peptide" evidence="1">
    <location>
        <begin position="1"/>
        <end position="23"/>
    </location>
</feature>
<evidence type="ECO:0000256" key="1">
    <source>
        <dbReference type="SAM" id="SignalP"/>
    </source>
</evidence>
<reference evidence="2" key="1">
    <citation type="submission" date="2024-07" db="EMBL/GenBank/DDBJ databases">
        <title>Complete genome sequence of Verrucomicrobiaceae bacterium NT6N.</title>
        <authorList>
            <person name="Huang C."/>
            <person name="Takami H."/>
            <person name="Hamasaki K."/>
        </authorList>
    </citation>
    <scope>NUCLEOTIDE SEQUENCE</scope>
    <source>
        <strain evidence="2">NT6N</strain>
    </source>
</reference>
<evidence type="ECO:0000313" key="2">
    <source>
        <dbReference type="EMBL" id="BDS07915.1"/>
    </source>
</evidence>
<proteinExistence type="predicted"/>
<evidence type="ECO:0008006" key="3">
    <source>
        <dbReference type="Google" id="ProtNLM"/>
    </source>
</evidence>
<sequence length="479" mass="52733">MNLKKSILTCVLLTIVALFECKAAGSYAIVVREKVATDPEWKKVVEELRAKHAGAVTVHWENDLTDALPKLQEIHPSFTCFVTPCTESGPGFVAQVHRLTRQYDDDIYTDTRWGIVTGYDAASALKLVKFDQPITVKKVSSGTEFAMEMVEQGIWYDELVKNKTVSKQTAEGEVVEGECPTDTTQLIADTLSDWKSDLFITSGHGFKQGWQIGFRYKNGHFQSKDGQLFGKDTTGKIFPINSDHPRVYLPIGNCSIGCVENENAYTIAMMKSAGVKGMIGYTVPTWYGYAGWGMLDYFVEQPGRYTLNEAFLANQLALVHRLETSFPGAMKMSPNPGKTSRAHSPLTPAGKALGVKQSDAPGLLHDRDVLAYYGDPALQAIMSSRTPAYDQKLTKDGDVYTLTVTGKRGEKSFAPVNTNGSQRGGRPIIQLLPRRVGQVEILDGKEHAPVVADDFILIPNPGVGEGMTLRFRAKAIERP</sequence>
<dbReference type="AlphaFoldDB" id="A0AAT9FPG6"/>
<organism evidence="2">
    <name type="scientific">Oceaniferula spumae</name>
    <dbReference type="NCBI Taxonomy" id="2979115"/>
    <lineage>
        <taxon>Bacteria</taxon>
        <taxon>Pseudomonadati</taxon>
        <taxon>Verrucomicrobiota</taxon>
        <taxon>Verrucomicrobiia</taxon>
        <taxon>Verrucomicrobiales</taxon>
        <taxon>Verrucomicrobiaceae</taxon>
        <taxon>Oceaniferula</taxon>
    </lineage>
</organism>
<name>A0AAT9FPG6_9BACT</name>
<keyword evidence="1" id="KW-0732">Signal</keyword>
<dbReference type="EMBL" id="AP026866">
    <property type="protein sequence ID" value="BDS07915.1"/>
    <property type="molecule type" value="Genomic_DNA"/>
</dbReference>
<accession>A0AAT9FPG6</accession>
<dbReference type="KEGG" id="osu:NT6N_29550"/>
<gene>
    <name evidence="2" type="ORF">NT6N_29550</name>
</gene>